<accession>A0A0A9DFL9</accession>
<feature type="region of interest" description="Disordered" evidence="1">
    <location>
        <begin position="216"/>
        <end position="246"/>
    </location>
</feature>
<dbReference type="AlphaFoldDB" id="A0A0A9DFL9"/>
<evidence type="ECO:0000313" key="2">
    <source>
        <dbReference type="EMBL" id="JAD84440.1"/>
    </source>
</evidence>
<evidence type="ECO:0000256" key="1">
    <source>
        <dbReference type="SAM" id="MobiDB-lite"/>
    </source>
</evidence>
<proteinExistence type="predicted"/>
<sequence length="246" mass="26427">MRRSSMSREDSDAWRMLAVRRRPKRTRAVVAPTAVPVWAVLLMVSSGRLAMTVSRSAFCSPSDDGGAAAAAAAPPPPPTCRPERDSPGMDRLAYAMRAPSMTSGPTPRSFMEAMTRVNVAKDRPARSSNQVAPAPAVFLRRWRSPALASSASGQPKSAVGVDAAALAATASTQRETRPRSSARGRRPSHDLRARMVSLGFLNTVWDMNRSAREMRLSSEWSPDMPRRSAAQRSGAAVAGVRSSLTP</sequence>
<dbReference type="EMBL" id="GBRH01213455">
    <property type="protein sequence ID" value="JAD84440.1"/>
    <property type="molecule type" value="Transcribed_RNA"/>
</dbReference>
<reference evidence="2" key="2">
    <citation type="journal article" date="2015" name="Data Brief">
        <title>Shoot transcriptome of the giant reed, Arundo donax.</title>
        <authorList>
            <person name="Barrero R.A."/>
            <person name="Guerrero F.D."/>
            <person name="Moolhuijzen P."/>
            <person name="Goolsby J.A."/>
            <person name="Tidwell J."/>
            <person name="Bellgard S.E."/>
            <person name="Bellgard M.I."/>
        </authorList>
    </citation>
    <scope>NUCLEOTIDE SEQUENCE</scope>
    <source>
        <tissue evidence="2">Shoot tissue taken approximately 20 cm above the soil surface</tissue>
    </source>
</reference>
<feature type="region of interest" description="Disordered" evidence="1">
    <location>
        <begin position="62"/>
        <end position="87"/>
    </location>
</feature>
<organism evidence="2">
    <name type="scientific">Arundo donax</name>
    <name type="common">Giant reed</name>
    <name type="synonym">Donax arundinaceus</name>
    <dbReference type="NCBI Taxonomy" id="35708"/>
    <lineage>
        <taxon>Eukaryota</taxon>
        <taxon>Viridiplantae</taxon>
        <taxon>Streptophyta</taxon>
        <taxon>Embryophyta</taxon>
        <taxon>Tracheophyta</taxon>
        <taxon>Spermatophyta</taxon>
        <taxon>Magnoliopsida</taxon>
        <taxon>Liliopsida</taxon>
        <taxon>Poales</taxon>
        <taxon>Poaceae</taxon>
        <taxon>PACMAD clade</taxon>
        <taxon>Arundinoideae</taxon>
        <taxon>Arundineae</taxon>
        <taxon>Arundo</taxon>
    </lineage>
</organism>
<protein>
    <submittedName>
        <fullName evidence="2">Uncharacterized protein</fullName>
    </submittedName>
</protein>
<name>A0A0A9DFL9_ARUDO</name>
<feature type="region of interest" description="Disordered" evidence="1">
    <location>
        <begin position="168"/>
        <end position="190"/>
    </location>
</feature>
<reference evidence="2" key="1">
    <citation type="submission" date="2014-09" db="EMBL/GenBank/DDBJ databases">
        <authorList>
            <person name="Magalhaes I.L.F."/>
            <person name="Oliveira U."/>
            <person name="Santos F.R."/>
            <person name="Vidigal T.H.D.A."/>
            <person name="Brescovit A.D."/>
            <person name="Santos A.J."/>
        </authorList>
    </citation>
    <scope>NUCLEOTIDE SEQUENCE</scope>
    <source>
        <tissue evidence="2">Shoot tissue taken approximately 20 cm above the soil surface</tissue>
    </source>
</reference>